<dbReference type="EMBL" id="JAYKXN010000007">
    <property type="protein sequence ID" value="KAK7272541.1"/>
    <property type="molecule type" value="Genomic_DNA"/>
</dbReference>
<sequence length="80" mass="9324">MHSNLRDELIRQLRAELQELSAVIFFTLYRHHLFQTKIQENLDIEVEAFVVWFCSEVGLAETGDPPMVTLEVVMVFSVRS</sequence>
<accession>A0AAN9FC83</accession>
<reference evidence="1 2" key="1">
    <citation type="submission" date="2024-01" db="EMBL/GenBank/DDBJ databases">
        <title>The genomes of 5 underutilized Papilionoideae crops provide insights into root nodulation and disease resistance.</title>
        <authorList>
            <person name="Yuan L."/>
        </authorList>
    </citation>
    <scope>NUCLEOTIDE SEQUENCE [LARGE SCALE GENOMIC DNA]</scope>
    <source>
        <strain evidence="1">LY-2023</strain>
        <tissue evidence="1">Leaf</tissue>
    </source>
</reference>
<organism evidence="1 2">
    <name type="scientific">Clitoria ternatea</name>
    <name type="common">Butterfly pea</name>
    <dbReference type="NCBI Taxonomy" id="43366"/>
    <lineage>
        <taxon>Eukaryota</taxon>
        <taxon>Viridiplantae</taxon>
        <taxon>Streptophyta</taxon>
        <taxon>Embryophyta</taxon>
        <taxon>Tracheophyta</taxon>
        <taxon>Spermatophyta</taxon>
        <taxon>Magnoliopsida</taxon>
        <taxon>eudicotyledons</taxon>
        <taxon>Gunneridae</taxon>
        <taxon>Pentapetalae</taxon>
        <taxon>rosids</taxon>
        <taxon>fabids</taxon>
        <taxon>Fabales</taxon>
        <taxon>Fabaceae</taxon>
        <taxon>Papilionoideae</taxon>
        <taxon>50 kb inversion clade</taxon>
        <taxon>NPAAA clade</taxon>
        <taxon>indigoferoid/millettioid clade</taxon>
        <taxon>Phaseoleae</taxon>
        <taxon>Clitoria</taxon>
    </lineage>
</organism>
<protein>
    <submittedName>
        <fullName evidence="1">Uncharacterized protein</fullName>
    </submittedName>
</protein>
<comment type="caution">
    <text evidence="1">The sequence shown here is derived from an EMBL/GenBank/DDBJ whole genome shotgun (WGS) entry which is preliminary data.</text>
</comment>
<dbReference type="Proteomes" id="UP001359559">
    <property type="component" value="Unassembled WGS sequence"/>
</dbReference>
<evidence type="ECO:0000313" key="1">
    <source>
        <dbReference type="EMBL" id="KAK7272541.1"/>
    </source>
</evidence>
<name>A0AAN9FC83_CLITE</name>
<proteinExistence type="predicted"/>
<keyword evidence="2" id="KW-1185">Reference proteome</keyword>
<gene>
    <name evidence="1" type="ORF">RJT34_29200</name>
</gene>
<evidence type="ECO:0000313" key="2">
    <source>
        <dbReference type="Proteomes" id="UP001359559"/>
    </source>
</evidence>
<dbReference type="AlphaFoldDB" id="A0AAN9FC83"/>